<dbReference type="Gene3D" id="3.90.1170.10">
    <property type="entry name" value="Ribosomal protein L10e/L16"/>
    <property type="match status" value="1"/>
</dbReference>
<dbReference type="GO" id="GO:0003735">
    <property type="term" value="F:structural constituent of ribosome"/>
    <property type="evidence" value="ECO:0007669"/>
    <property type="project" value="InterPro"/>
</dbReference>
<keyword evidence="3 4" id="KW-0687">Ribonucleoprotein</keyword>
<dbReference type="GO" id="GO:0019843">
    <property type="term" value="F:rRNA binding"/>
    <property type="evidence" value="ECO:0007669"/>
    <property type="project" value="InterPro"/>
</dbReference>
<dbReference type="PANTHER" id="PTHR12220:SF13">
    <property type="entry name" value="LARGE RIBOSOMAL SUBUNIT PROTEIN UL16M"/>
    <property type="match status" value="1"/>
</dbReference>
<reference evidence="5" key="1">
    <citation type="journal article" date="2019" name="Mitochondrial DNA Part B Resour">
        <title>The complete mitochondrial genome of the brown alga Macrocystis integrifolia (Laminariales, Phaeophyceae).</title>
        <authorList>
            <person name="Chen J."/>
            <person name="Zang Y."/>
            <person name="Shang S."/>
            <person name="Tang X."/>
        </authorList>
    </citation>
    <scope>NUCLEOTIDE SEQUENCE</scope>
</reference>
<evidence type="ECO:0000256" key="2">
    <source>
        <dbReference type="ARBA" id="ARBA00022980"/>
    </source>
</evidence>
<dbReference type="PANTHER" id="PTHR12220">
    <property type="entry name" value="50S/60S RIBOSOMAL PROTEIN L16"/>
    <property type="match status" value="1"/>
</dbReference>
<geneLocation type="mitochondrion" evidence="5"/>
<evidence type="ECO:0000256" key="4">
    <source>
        <dbReference type="RuleBase" id="RU004413"/>
    </source>
</evidence>
<dbReference type="InterPro" id="IPR020798">
    <property type="entry name" value="Ribosomal_uL16_CS"/>
</dbReference>
<sequence length="137" mass="15397">MTIQPKKTKYRKYFKPRGLPNTSTKTHKLTELTCFALIAMESSYLNSRQIEAARQNIRRKVKREGKLEILVFPDIAISRKASAARMGKGKGKVNHWIASITAGQTVFLLYGIDAEQGIPALHSGANKLPLKVKIYQL</sequence>
<dbReference type="GO" id="GO:0032543">
    <property type="term" value="P:mitochondrial translation"/>
    <property type="evidence" value="ECO:0007669"/>
    <property type="project" value="TreeGrafter"/>
</dbReference>
<dbReference type="GeneID" id="40492172"/>
<dbReference type="PRINTS" id="PR00060">
    <property type="entry name" value="RIBOSOMALL16"/>
</dbReference>
<keyword evidence="5" id="KW-0496">Mitochondrion</keyword>
<dbReference type="InterPro" id="IPR036920">
    <property type="entry name" value="Ribosomal_uL16_sf"/>
</dbReference>
<gene>
    <name evidence="5" type="primary">rpl16</name>
</gene>
<dbReference type="RefSeq" id="YP_009648055.1">
    <property type="nucleotide sequence ID" value="NC_042669.1"/>
</dbReference>
<dbReference type="NCBIfam" id="TIGR01164">
    <property type="entry name" value="rplP_bact"/>
    <property type="match status" value="1"/>
</dbReference>
<dbReference type="InterPro" id="IPR047873">
    <property type="entry name" value="Ribosomal_uL16"/>
</dbReference>
<evidence type="ECO:0000256" key="1">
    <source>
        <dbReference type="ARBA" id="ARBA00008931"/>
    </source>
</evidence>
<dbReference type="PROSITE" id="PS00701">
    <property type="entry name" value="RIBOSOMAL_L16_2"/>
    <property type="match status" value="1"/>
</dbReference>
<organism evidence="5">
    <name type="scientific">Macrocystis integrifolia</name>
    <dbReference type="NCBI Taxonomy" id="169774"/>
    <lineage>
        <taxon>Eukaryota</taxon>
        <taxon>Sar</taxon>
        <taxon>Stramenopiles</taxon>
        <taxon>Ochrophyta</taxon>
        <taxon>PX clade</taxon>
        <taxon>Phaeophyceae</taxon>
        <taxon>Laminariales</taxon>
        <taxon>Laminariaceae</taxon>
        <taxon>Macrocystis</taxon>
    </lineage>
</organism>
<protein>
    <submittedName>
        <fullName evidence="5">Ribosomal protein L16</fullName>
    </submittedName>
</protein>
<dbReference type="SUPFAM" id="SSF54686">
    <property type="entry name" value="Ribosomal protein L16p/L10e"/>
    <property type="match status" value="1"/>
</dbReference>
<comment type="similarity">
    <text evidence="1 4">Belongs to the universal ribosomal protein uL16 family.</text>
</comment>
<name>A0A4D6E560_9PHAE</name>
<dbReference type="InterPro" id="IPR016180">
    <property type="entry name" value="Ribosomal_uL16_dom"/>
</dbReference>
<evidence type="ECO:0000256" key="3">
    <source>
        <dbReference type="ARBA" id="ARBA00023274"/>
    </source>
</evidence>
<dbReference type="EMBL" id="MH411105">
    <property type="protein sequence ID" value="QBZ73726.1"/>
    <property type="molecule type" value="Genomic_DNA"/>
</dbReference>
<dbReference type="AlphaFoldDB" id="A0A4D6E560"/>
<dbReference type="GO" id="GO:0005762">
    <property type="term" value="C:mitochondrial large ribosomal subunit"/>
    <property type="evidence" value="ECO:0007669"/>
    <property type="project" value="TreeGrafter"/>
</dbReference>
<dbReference type="CDD" id="cd01433">
    <property type="entry name" value="Ribosomal_L16_L10e"/>
    <property type="match status" value="1"/>
</dbReference>
<accession>A0A4D6E560</accession>
<dbReference type="InterPro" id="IPR000114">
    <property type="entry name" value="Ribosomal_uL16_bact-type"/>
</dbReference>
<evidence type="ECO:0000313" key="5">
    <source>
        <dbReference type="EMBL" id="QBZ73726.1"/>
    </source>
</evidence>
<proteinExistence type="inferred from homology"/>
<keyword evidence="2 4" id="KW-0689">Ribosomal protein</keyword>
<dbReference type="Pfam" id="PF00252">
    <property type="entry name" value="Ribosomal_L16"/>
    <property type="match status" value="1"/>
</dbReference>